<dbReference type="AlphaFoldDB" id="A0A853CWV0"/>
<dbReference type="InterPro" id="IPR006440">
    <property type="entry name" value="Doc"/>
</dbReference>
<evidence type="ECO:0000313" key="3">
    <source>
        <dbReference type="EMBL" id="NYJ25117.1"/>
    </source>
</evidence>
<protein>
    <submittedName>
        <fullName evidence="3">Death-on-curing family protein</fullName>
    </submittedName>
</protein>
<dbReference type="NCBIfam" id="TIGR01550">
    <property type="entry name" value="DOC_P1"/>
    <property type="match status" value="1"/>
</dbReference>
<dbReference type="PANTHER" id="PTHR35810">
    <property type="entry name" value="CYTOPLASMIC PROTEIN-RELATED"/>
    <property type="match status" value="1"/>
</dbReference>
<dbReference type="InterPro" id="IPR036597">
    <property type="entry name" value="Fido-like_dom_sf"/>
</dbReference>
<dbReference type="EMBL" id="JACCFL010000001">
    <property type="protein sequence ID" value="NYJ25117.1"/>
    <property type="molecule type" value="Genomic_DNA"/>
</dbReference>
<dbReference type="PANTHER" id="PTHR35810:SF1">
    <property type="entry name" value="CYTOPLASMIC PROTEIN"/>
    <property type="match status" value="1"/>
</dbReference>
<evidence type="ECO:0000313" key="4">
    <source>
        <dbReference type="Proteomes" id="UP000578352"/>
    </source>
</evidence>
<proteinExistence type="predicted"/>
<dbReference type="RefSeq" id="WP_179607706.1">
    <property type="nucleotide sequence ID" value="NZ_BAABEH010000001.1"/>
</dbReference>
<feature type="domain" description="Fido" evidence="2">
    <location>
        <begin position="199"/>
        <end position="322"/>
    </location>
</feature>
<accession>A0A853CWV0</accession>
<dbReference type="Pfam" id="PF02661">
    <property type="entry name" value="Fic"/>
    <property type="match status" value="1"/>
</dbReference>
<dbReference type="InterPro" id="IPR003812">
    <property type="entry name" value="Fido"/>
</dbReference>
<dbReference type="SUPFAM" id="SSF140931">
    <property type="entry name" value="Fic-like"/>
    <property type="match status" value="1"/>
</dbReference>
<gene>
    <name evidence="3" type="ORF">HNR13_003404</name>
</gene>
<organism evidence="3 4">
    <name type="scientific">Leifsonia shinshuensis</name>
    <dbReference type="NCBI Taxonomy" id="150026"/>
    <lineage>
        <taxon>Bacteria</taxon>
        <taxon>Bacillati</taxon>
        <taxon>Actinomycetota</taxon>
        <taxon>Actinomycetes</taxon>
        <taxon>Micrococcales</taxon>
        <taxon>Microbacteriaceae</taxon>
        <taxon>Leifsonia</taxon>
    </lineage>
</organism>
<dbReference type="GO" id="GO:0016301">
    <property type="term" value="F:kinase activity"/>
    <property type="evidence" value="ECO:0007669"/>
    <property type="project" value="InterPro"/>
</dbReference>
<dbReference type="PROSITE" id="PS51459">
    <property type="entry name" value="FIDO"/>
    <property type="match status" value="1"/>
</dbReference>
<dbReference type="Pfam" id="PF13310">
    <property type="entry name" value="Virulence_RhuM"/>
    <property type="match status" value="1"/>
</dbReference>
<dbReference type="Proteomes" id="UP000578352">
    <property type="component" value="Unassembled WGS sequence"/>
</dbReference>
<evidence type="ECO:0000256" key="1">
    <source>
        <dbReference type="SAM" id="MobiDB-lite"/>
    </source>
</evidence>
<sequence>MSSRETRGTPNAEPDEESFASETGVEFYSSPDGAVKLPVRFDGETVWVTQAQMAELFAVDVRTINEHLGNAFSSGELEREATIRDFRIVRREGSRDVARSIQHYDLDGIISVGYRVHSPRGVHFRRWATGILRRRILDQNAAELHRLRQVTELLATSHDEQLASIGRIMQRYAGDLDRLADYDRGEVKVSEEALATARIDIADVERIVEELRERYPDDERLGIAKDDSIHGVIGQIDQTFTGQDLYPSAQEKAANLLYLVVKDHPFGDGNKRTGAALFAYFLDRNGIGLEKAVPRNMLTALTLIAAASDPSKKNETVALIRSLISVD</sequence>
<reference evidence="3 4" key="1">
    <citation type="submission" date="2020-07" db="EMBL/GenBank/DDBJ databases">
        <title>Sequencing the genomes of 1000 actinobacteria strains.</title>
        <authorList>
            <person name="Klenk H.-P."/>
        </authorList>
    </citation>
    <scope>NUCLEOTIDE SEQUENCE [LARGE SCALE GENOMIC DNA]</scope>
    <source>
        <strain evidence="3 4">DSM 15165</strain>
    </source>
</reference>
<evidence type="ECO:0000259" key="2">
    <source>
        <dbReference type="PROSITE" id="PS51459"/>
    </source>
</evidence>
<name>A0A853CWV0_9MICO</name>
<dbReference type="InterPro" id="IPR011204">
    <property type="entry name" value="Virulence_RhuM-like"/>
</dbReference>
<comment type="caution">
    <text evidence="3">The sequence shown here is derived from an EMBL/GenBank/DDBJ whole genome shotgun (WGS) entry which is preliminary data.</text>
</comment>
<feature type="region of interest" description="Disordered" evidence="1">
    <location>
        <begin position="1"/>
        <end position="24"/>
    </location>
</feature>
<dbReference type="Gene3D" id="1.20.120.1870">
    <property type="entry name" value="Fic/DOC protein, Fido domain"/>
    <property type="match status" value="1"/>
</dbReference>
<dbReference type="InterPro" id="IPR053737">
    <property type="entry name" value="Type_II_TA_Toxin"/>
</dbReference>